<dbReference type="SUPFAM" id="SSF55729">
    <property type="entry name" value="Acyl-CoA N-acyltransferases (Nat)"/>
    <property type="match status" value="1"/>
</dbReference>
<organism evidence="2 3">
    <name type="scientific">Thalassospira indica</name>
    <dbReference type="NCBI Taxonomy" id="1891279"/>
    <lineage>
        <taxon>Bacteria</taxon>
        <taxon>Pseudomonadati</taxon>
        <taxon>Pseudomonadota</taxon>
        <taxon>Alphaproteobacteria</taxon>
        <taxon>Rhodospirillales</taxon>
        <taxon>Thalassospiraceae</taxon>
        <taxon>Thalassospira</taxon>
    </lineage>
</organism>
<evidence type="ECO:0000313" key="2">
    <source>
        <dbReference type="EMBL" id="AXO14775.1"/>
    </source>
</evidence>
<dbReference type="Gene3D" id="3.40.630.30">
    <property type="match status" value="1"/>
</dbReference>
<dbReference type="EMBL" id="CP031555">
    <property type="protein sequence ID" value="AXO14775.1"/>
    <property type="molecule type" value="Genomic_DNA"/>
</dbReference>
<dbReference type="Proteomes" id="UP000256971">
    <property type="component" value="Chromosome"/>
</dbReference>
<accession>A0ABN5NFZ9</accession>
<feature type="domain" description="N-acetyltransferase" evidence="1">
    <location>
        <begin position="13"/>
        <end position="168"/>
    </location>
</feature>
<gene>
    <name evidence="2" type="ORF">DY252_11545</name>
</gene>
<protein>
    <submittedName>
        <fullName evidence="2">N-acetyltransferase</fullName>
    </submittedName>
</protein>
<dbReference type="InterPro" id="IPR016181">
    <property type="entry name" value="Acyl_CoA_acyltransferase"/>
</dbReference>
<name>A0ABN5NFZ9_9PROT</name>
<evidence type="ECO:0000259" key="1">
    <source>
        <dbReference type="PROSITE" id="PS51186"/>
    </source>
</evidence>
<dbReference type="RefSeq" id="WP_064789614.1">
    <property type="nucleotide sequence ID" value="NZ_CP031555.1"/>
</dbReference>
<dbReference type="PANTHER" id="PTHR43792:SF1">
    <property type="entry name" value="N-ACETYLTRANSFERASE DOMAIN-CONTAINING PROTEIN"/>
    <property type="match status" value="1"/>
</dbReference>
<proteinExistence type="predicted"/>
<dbReference type="InterPro" id="IPR051531">
    <property type="entry name" value="N-acetyltransferase"/>
</dbReference>
<dbReference type="PROSITE" id="PS51186">
    <property type="entry name" value="GNAT"/>
    <property type="match status" value="1"/>
</dbReference>
<dbReference type="InterPro" id="IPR000182">
    <property type="entry name" value="GNAT_dom"/>
</dbReference>
<dbReference type="PANTHER" id="PTHR43792">
    <property type="entry name" value="GNAT FAMILY, PUTATIVE (AFU_ORTHOLOGUE AFUA_3G00765)-RELATED-RELATED"/>
    <property type="match status" value="1"/>
</dbReference>
<evidence type="ECO:0000313" key="3">
    <source>
        <dbReference type="Proteomes" id="UP000256971"/>
    </source>
</evidence>
<keyword evidence="3" id="KW-1185">Reference proteome</keyword>
<sequence>MSSKVPRIETERLILRRMSFDDWPDYVSMLASKRSAHMGGPYDAEGAWAMFCRDAAQWDFFSVGALMIDEKSTGHCVGQVGINFGPPFPEYELGWLVYPDAEGKGYAFEAATALSDWAFNARGLPTLVSYIAPENDRSLVLANRLGAVLDQNAARPDPDDLVFRHPKG</sequence>
<dbReference type="Pfam" id="PF13302">
    <property type="entry name" value="Acetyltransf_3"/>
    <property type="match status" value="1"/>
</dbReference>
<reference evidence="2 3" key="1">
    <citation type="submission" date="2018-08" db="EMBL/GenBank/DDBJ databases">
        <title>Complete genome sequence of type strain Thalassospira indica MCCC 1A01103T, isolated from isolated from deep seawater of the Indian Ocean.</title>
        <authorList>
            <person name="Liu Y."/>
        </authorList>
    </citation>
    <scope>NUCLEOTIDE SEQUENCE [LARGE SCALE GENOMIC DNA]</scope>
    <source>
        <strain evidence="2 3">PB8BT</strain>
    </source>
</reference>